<gene>
    <name evidence="1" type="ORF">AWC18_00010</name>
</gene>
<sequence length="196" mass="22681">MTENTGTVVADPPIVDTEDRGREQLWPLPTDQQSLLDLLHLCFDEYWDQIWFGIIMEGAAWEVAAPNPPRKIGMLDGYATIDFGRWHFHLCIGKHRASGSELGRIRRCRRAELYRRIGKDGNPQSWGVRLYNGRDEQMMTVMLPNPFLTNDQQMRDEPEWAQLELWDRLREKYLGLGPDPLDRGGNRIRCGESGAR</sequence>
<dbReference type="RefSeq" id="WP_085136918.1">
    <property type="nucleotide sequence ID" value="NZ_LQPI01000001.1"/>
</dbReference>
<accession>A0A1X1ZSW7</accession>
<evidence type="ECO:0000313" key="2">
    <source>
        <dbReference type="Proteomes" id="UP000193108"/>
    </source>
</evidence>
<reference evidence="1 2" key="1">
    <citation type="submission" date="2016-01" db="EMBL/GenBank/DDBJ databases">
        <title>The new phylogeny of the genus Mycobacterium.</title>
        <authorList>
            <person name="Tarcisio F."/>
            <person name="Conor M."/>
            <person name="Antonella G."/>
            <person name="Elisabetta G."/>
            <person name="Giulia F.S."/>
            <person name="Sara T."/>
            <person name="Anna F."/>
            <person name="Clotilde B."/>
            <person name="Roberto B."/>
            <person name="Veronica D.S."/>
            <person name="Fabio R."/>
            <person name="Monica P."/>
            <person name="Olivier J."/>
            <person name="Enrico T."/>
            <person name="Nicola S."/>
        </authorList>
    </citation>
    <scope>NUCLEOTIDE SEQUENCE [LARGE SCALE GENOMIC DNA]</scope>
    <source>
        <strain evidence="1 2">DSM 44164</strain>
    </source>
</reference>
<organism evidence="1 2">
    <name type="scientific">Mycolicibacter nonchromogenicus</name>
    <name type="common">Mycobacterium nonchromogenicum</name>
    <dbReference type="NCBI Taxonomy" id="1782"/>
    <lineage>
        <taxon>Bacteria</taxon>
        <taxon>Bacillati</taxon>
        <taxon>Actinomycetota</taxon>
        <taxon>Actinomycetes</taxon>
        <taxon>Mycobacteriales</taxon>
        <taxon>Mycobacteriaceae</taxon>
        <taxon>Mycolicibacter</taxon>
    </lineage>
</organism>
<comment type="caution">
    <text evidence="1">The sequence shown here is derived from an EMBL/GenBank/DDBJ whole genome shotgun (WGS) entry which is preliminary data.</text>
</comment>
<keyword evidence="2" id="KW-1185">Reference proteome</keyword>
<dbReference type="InterPro" id="IPR056093">
    <property type="entry name" value="DUF7676"/>
</dbReference>
<dbReference type="EMBL" id="LQPI01000001">
    <property type="protein sequence ID" value="ORW26338.1"/>
    <property type="molecule type" value="Genomic_DNA"/>
</dbReference>
<dbReference type="Pfam" id="PF24724">
    <property type="entry name" value="DUF7676"/>
    <property type="match status" value="1"/>
</dbReference>
<dbReference type="Proteomes" id="UP000193108">
    <property type="component" value="Unassembled WGS sequence"/>
</dbReference>
<evidence type="ECO:0000313" key="1">
    <source>
        <dbReference type="EMBL" id="ORW26338.1"/>
    </source>
</evidence>
<protein>
    <submittedName>
        <fullName evidence="1">Uncharacterized protein</fullName>
    </submittedName>
</protein>
<proteinExistence type="predicted"/>
<dbReference type="STRING" id="1782.AWC18_00010"/>
<dbReference type="AlphaFoldDB" id="A0A1X1ZSW7"/>
<name>A0A1X1ZSW7_MYCNO</name>